<organism evidence="2 3">
    <name type="scientific">Thelephora terrestris</name>
    <dbReference type="NCBI Taxonomy" id="56493"/>
    <lineage>
        <taxon>Eukaryota</taxon>
        <taxon>Fungi</taxon>
        <taxon>Dikarya</taxon>
        <taxon>Basidiomycota</taxon>
        <taxon>Agaricomycotina</taxon>
        <taxon>Agaricomycetes</taxon>
        <taxon>Thelephorales</taxon>
        <taxon>Thelephoraceae</taxon>
        <taxon>Thelephora</taxon>
    </lineage>
</organism>
<keyword evidence="3" id="KW-1185">Reference proteome</keyword>
<proteinExistence type="predicted"/>
<dbReference type="Pfam" id="PF14033">
    <property type="entry name" value="DUF4246"/>
    <property type="match status" value="1"/>
</dbReference>
<dbReference type="AlphaFoldDB" id="A0A9P6L244"/>
<protein>
    <recommendedName>
        <fullName evidence="1">DUF4246 domain-containing protein</fullName>
    </recommendedName>
</protein>
<feature type="domain" description="DUF4246" evidence="1">
    <location>
        <begin position="28"/>
        <end position="73"/>
    </location>
</feature>
<dbReference type="EMBL" id="WIUZ02000018">
    <property type="protein sequence ID" value="KAF9779883.1"/>
    <property type="molecule type" value="Genomic_DNA"/>
</dbReference>
<dbReference type="InterPro" id="IPR049192">
    <property type="entry name" value="DUF4246_C"/>
</dbReference>
<reference evidence="2" key="2">
    <citation type="submission" date="2020-11" db="EMBL/GenBank/DDBJ databases">
        <authorList>
            <consortium name="DOE Joint Genome Institute"/>
            <person name="Kuo A."/>
            <person name="Miyauchi S."/>
            <person name="Kiss E."/>
            <person name="Drula E."/>
            <person name="Kohler A."/>
            <person name="Sanchez-Garcia M."/>
            <person name="Andreopoulos B."/>
            <person name="Barry K.W."/>
            <person name="Bonito G."/>
            <person name="Buee M."/>
            <person name="Carver A."/>
            <person name="Chen C."/>
            <person name="Cichocki N."/>
            <person name="Clum A."/>
            <person name="Culley D."/>
            <person name="Crous P.W."/>
            <person name="Fauchery L."/>
            <person name="Girlanda M."/>
            <person name="Hayes R."/>
            <person name="Keri Z."/>
            <person name="Labutti K."/>
            <person name="Lipzen A."/>
            <person name="Lombard V."/>
            <person name="Magnuson J."/>
            <person name="Maillard F."/>
            <person name="Morin E."/>
            <person name="Murat C."/>
            <person name="Nolan M."/>
            <person name="Ohm R."/>
            <person name="Pangilinan J."/>
            <person name="Pereira M."/>
            <person name="Perotto S."/>
            <person name="Peter M."/>
            <person name="Riley R."/>
            <person name="Sitrit Y."/>
            <person name="Stielow B."/>
            <person name="Szollosi G."/>
            <person name="Zifcakova L."/>
            <person name="Stursova M."/>
            <person name="Spatafora J.W."/>
            <person name="Tedersoo L."/>
            <person name="Vaario L.-M."/>
            <person name="Yamada A."/>
            <person name="Yan M."/>
            <person name="Wang P."/>
            <person name="Xu J."/>
            <person name="Bruns T."/>
            <person name="Baldrian P."/>
            <person name="Vilgalys R."/>
            <person name="Henrissat B."/>
            <person name="Grigoriev I.V."/>
            <person name="Hibbett D."/>
            <person name="Nagy L.G."/>
            <person name="Martin F.M."/>
        </authorList>
    </citation>
    <scope>NUCLEOTIDE SEQUENCE</scope>
    <source>
        <strain evidence="2">UH-Tt-Lm1</strain>
    </source>
</reference>
<sequence>MGRRRDCRLGRDGGIPCSRSSREEAYFEKPDYPGGKWHVEVVSGFIHYYDSENISESRLAFRRATSEPHAHKQDDGKCRRRCHEDPHMRCIPELVSTSAFFLVDPTQTIPSATDVAPQRREWVTEAMHYADANSALANLPVEIHTMISEENDGTVTRSEAEEYMEELMAERTVFVEVNGKDYFGFESNMCEH</sequence>
<evidence type="ECO:0000313" key="2">
    <source>
        <dbReference type="EMBL" id="KAF9779883.1"/>
    </source>
</evidence>
<evidence type="ECO:0000313" key="3">
    <source>
        <dbReference type="Proteomes" id="UP000736335"/>
    </source>
</evidence>
<accession>A0A9P6L244</accession>
<dbReference type="OrthoDB" id="415532at2759"/>
<dbReference type="PANTHER" id="PTHR33119">
    <property type="entry name" value="IFI3P"/>
    <property type="match status" value="1"/>
</dbReference>
<gene>
    <name evidence="2" type="ORF">BJ322DRAFT_348066</name>
</gene>
<dbReference type="PANTHER" id="PTHR33119:SF1">
    <property type="entry name" value="FE2OG DIOXYGENASE DOMAIN-CONTAINING PROTEIN"/>
    <property type="match status" value="1"/>
</dbReference>
<name>A0A9P6L244_9AGAM</name>
<reference evidence="2" key="1">
    <citation type="journal article" date="2020" name="Nat. Commun.">
        <title>Large-scale genome sequencing of mycorrhizal fungi provides insights into the early evolution of symbiotic traits.</title>
        <authorList>
            <person name="Miyauchi S."/>
            <person name="Kiss E."/>
            <person name="Kuo A."/>
            <person name="Drula E."/>
            <person name="Kohler A."/>
            <person name="Sanchez-Garcia M."/>
            <person name="Morin E."/>
            <person name="Andreopoulos B."/>
            <person name="Barry K.W."/>
            <person name="Bonito G."/>
            <person name="Buee M."/>
            <person name="Carver A."/>
            <person name="Chen C."/>
            <person name="Cichocki N."/>
            <person name="Clum A."/>
            <person name="Culley D."/>
            <person name="Crous P.W."/>
            <person name="Fauchery L."/>
            <person name="Girlanda M."/>
            <person name="Hayes R.D."/>
            <person name="Keri Z."/>
            <person name="LaButti K."/>
            <person name="Lipzen A."/>
            <person name="Lombard V."/>
            <person name="Magnuson J."/>
            <person name="Maillard F."/>
            <person name="Murat C."/>
            <person name="Nolan M."/>
            <person name="Ohm R.A."/>
            <person name="Pangilinan J."/>
            <person name="Pereira M.F."/>
            <person name="Perotto S."/>
            <person name="Peter M."/>
            <person name="Pfister S."/>
            <person name="Riley R."/>
            <person name="Sitrit Y."/>
            <person name="Stielow J.B."/>
            <person name="Szollosi G."/>
            <person name="Zifcakova L."/>
            <person name="Stursova M."/>
            <person name="Spatafora J.W."/>
            <person name="Tedersoo L."/>
            <person name="Vaario L.M."/>
            <person name="Yamada A."/>
            <person name="Yan M."/>
            <person name="Wang P."/>
            <person name="Xu J."/>
            <person name="Bruns T."/>
            <person name="Baldrian P."/>
            <person name="Vilgalys R."/>
            <person name="Dunand C."/>
            <person name="Henrissat B."/>
            <person name="Grigoriev I.V."/>
            <person name="Hibbett D."/>
            <person name="Nagy L.G."/>
            <person name="Martin F.M."/>
        </authorList>
    </citation>
    <scope>NUCLEOTIDE SEQUENCE</scope>
    <source>
        <strain evidence="2">UH-Tt-Lm1</strain>
    </source>
</reference>
<comment type="caution">
    <text evidence="2">The sequence shown here is derived from an EMBL/GenBank/DDBJ whole genome shotgun (WGS) entry which is preliminary data.</text>
</comment>
<dbReference type="InterPro" id="IPR025340">
    <property type="entry name" value="DUF4246"/>
</dbReference>
<evidence type="ECO:0000259" key="1">
    <source>
        <dbReference type="Pfam" id="PF14033"/>
    </source>
</evidence>
<dbReference type="Proteomes" id="UP000736335">
    <property type="component" value="Unassembled WGS sequence"/>
</dbReference>